<name>A0A438IXQ1_VITVI</name>
<dbReference type="AlphaFoldDB" id="A0A438IXQ1"/>
<dbReference type="CDD" id="cd01647">
    <property type="entry name" value="RT_LTR"/>
    <property type="match status" value="1"/>
</dbReference>
<protein>
    <submittedName>
        <fullName evidence="4">Retrovirus-related Pol polyprotein from transposon 297</fullName>
    </submittedName>
</protein>
<feature type="compositionally biased region" description="Basic and acidic residues" evidence="2">
    <location>
        <begin position="41"/>
        <end position="54"/>
    </location>
</feature>
<dbReference type="InterPro" id="IPR041577">
    <property type="entry name" value="RT_RNaseH_2"/>
</dbReference>
<dbReference type="Gene3D" id="3.30.70.270">
    <property type="match status" value="3"/>
</dbReference>
<dbReference type="Gene3D" id="3.10.10.10">
    <property type="entry name" value="HIV Type 1 Reverse Transcriptase, subunit A, domain 1"/>
    <property type="match status" value="1"/>
</dbReference>
<dbReference type="InterPro" id="IPR043128">
    <property type="entry name" value="Rev_trsase/Diguanyl_cyclase"/>
</dbReference>
<dbReference type="InterPro" id="IPR050951">
    <property type="entry name" value="Retrovirus_Pol_polyprotein"/>
</dbReference>
<dbReference type="InterPro" id="IPR043502">
    <property type="entry name" value="DNA/RNA_pol_sf"/>
</dbReference>
<dbReference type="Pfam" id="PF17919">
    <property type="entry name" value="RT_RNaseH_2"/>
    <property type="match status" value="1"/>
</dbReference>
<dbReference type="EMBL" id="QGNW01000075">
    <property type="protein sequence ID" value="RVX01484.1"/>
    <property type="molecule type" value="Genomic_DNA"/>
</dbReference>
<dbReference type="CDD" id="cd00303">
    <property type="entry name" value="retropepsin_like"/>
    <property type="match status" value="1"/>
</dbReference>
<dbReference type="Proteomes" id="UP000288805">
    <property type="component" value="Unassembled WGS sequence"/>
</dbReference>
<dbReference type="Pfam" id="PF08284">
    <property type="entry name" value="RVP_2"/>
    <property type="match status" value="1"/>
</dbReference>
<evidence type="ECO:0000313" key="4">
    <source>
        <dbReference type="EMBL" id="RVX01484.1"/>
    </source>
</evidence>
<sequence length="499" mass="58090">MTRRLLEDQGPIVGNQFREAFYVVDRALIAEKDNEEVHQYREQQRKRNRNDDAHVNQAQEKSIPSHAIERHELAMVVENRDIWFGIVQRIRSLYLGSLIRRIKMIDRSSGLKGMLIDSMNFDLFVATHLGDSIVVNKILRDCCVMIGYREMTVDLILLDLQDFDVILGMDWKGCQGFLAYVVNEENDLKLEDIPIVRDYLDAFPKDLPSLPPERKVDFTIDLAPKTTPISKAPYRMAPMELKELKIQLQELLNKGFIRLSVSPWGAPILFVKKNDGSMKLYIDYRKLNKMTVKNKYPFPRIDDLFNQLQGACVFSKIDLREEHERHLSNVLQTLKDKQLYAKLKNCEFWLDKVYFLGHVVTNDDIFVDLGKVDVVSNWTRPNTVIEIRSFLGLTGYYRRFIERFSKIALLLTRLVTTHILTIPSGSRGFVVYSDASRQGLGCVLMQHGKVVAYVSRQLKPYERDYPTHNLELAAVVFALKIWRHFLFVKLVRYSQIIRV</sequence>
<gene>
    <name evidence="4" type="primary">pol_769</name>
    <name evidence="4" type="ORF">CK203_017591</name>
</gene>
<feature type="region of interest" description="Disordered" evidence="2">
    <location>
        <begin position="41"/>
        <end position="61"/>
    </location>
</feature>
<organism evidence="4 5">
    <name type="scientific">Vitis vinifera</name>
    <name type="common">Grape</name>
    <dbReference type="NCBI Taxonomy" id="29760"/>
    <lineage>
        <taxon>Eukaryota</taxon>
        <taxon>Viridiplantae</taxon>
        <taxon>Streptophyta</taxon>
        <taxon>Embryophyta</taxon>
        <taxon>Tracheophyta</taxon>
        <taxon>Spermatophyta</taxon>
        <taxon>Magnoliopsida</taxon>
        <taxon>eudicotyledons</taxon>
        <taxon>Gunneridae</taxon>
        <taxon>Pentapetalae</taxon>
        <taxon>rosids</taxon>
        <taxon>Vitales</taxon>
        <taxon>Vitaceae</taxon>
        <taxon>Viteae</taxon>
        <taxon>Vitis</taxon>
    </lineage>
</organism>
<evidence type="ECO:0000256" key="1">
    <source>
        <dbReference type="ARBA" id="ARBA00023268"/>
    </source>
</evidence>
<proteinExistence type="predicted"/>
<dbReference type="PANTHER" id="PTHR37984">
    <property type="entry name" value="PROTEIN CBG26694"/>
    <property type="match status" value="1"/>
</dbReference>
<accession>A0A438IXQ1</accession>
<feature type="domain" description="Reverse transcriptase/retrotransposon-derived protein RNase H-like" evidence="3">
    <location>
        <begin position="410"/>
        <end position="487"/>
    </location>
</feature>
<dbReference type="GO" id="GO:0003824">
    <property type="term" value="F:catalytic activity"/>
    <property type="evidence" value="ECO:0007669"/>
    <property type="project" value="UniProtKB-KW"/>
</dbReference>
<evidence type="ECO:0000256" key="2">
    <source>
        <dbReference type="SAM" id="MobiDB-lite"/>
    </source>
</evidence>
<evidence type="ECO:0000313" key="5">
    <source>
        <dbReference type="Proteomes" id="UP000288805"/>
    </source>
</evidence>
<dbReference type="SUPFAM" id="SSF56672">
    <property type="entry name" value="DNA/RNA polymerases"/>
    <property type="match status" value="1"/>
</dbReference>
<reference evidence="4 5" key="1">
    <citation type="journal article" date="2018" name="PLoS Genet.">
        <title>Population sequencing reveals clonal diversity and ancestral inbreeding in the grapevine cultivar Chardonnay.</title>
        <authorList>
            <person name="Roach M.J."/>
            <person name="Johnson D.L."/>
            <person name="Bohlmann J."/>
            <person name="van Vuuren H.J."/>
            <person name="Jones S.J."/>
            <person name="Pretorius I.S."/>
            <person name="Schmidt S.A."/>
            <person name="Borneman A.R."/>
        </authorList>
    </citation>
    <scope>NUCLEOTIDE SEQUENCE [LARGE SCALE GENOMIC DNA]</scope>
    <source>
        <strain evidence="5">cv. Chardonnay</strain>
        <tissue evidence="4">Leaf</tissue>
    </source>
</reference>
<dbReference type="PANTHER" id="PTHR37984:SF5">
    <property type="entry name" value="PROTEIN NYNRIN-LIKE"/>
    <property type="match status" value="1"/>
</dbReference>
<evidence type="ECO:0000259" key="3">
    <source>
        <dbReference type="Pfam" id="PF17919"/>
    </source>
</evidence>
<keyword evidence="1" id="KW-0511">Multifunctional enzyme</keyword>
<comment type="caution">
    <text evidence="4">The sequence shown here is derived from an EMBL/GenBank/DDBJ whole genome shotgun (WGS) entry which is preliminary data.</text>
</comment>